<dbReference type="GO" id="GO:0006754">
    <property type="term" value="P:ATP biosynthetic process"/>
    <property type="evidence" value="ECO:0007669"/>
    <property type="project" value="TreeGrafter"/>
</dbReference>
<dbReference type="PROSITE" id="PS00893">
    <property type="entry name" value="NUDIX_BOX"/>
    <property type="match status" value="1"/>
</dbReference>
<organism evidence="3 4">
    <name type="scientific">Corynespora cassiicola Philippines</name>
    <dbReference type="NCBI Taxonomy" id="1448308"/>
    <lineage>
        <taxon>Eukaryota</taxon>
        <taxon>Fungi</taxon>
        <taxon>Dikarya</taxon>
        <taxon>Ascomycota</taxon>
        <taxon>Pezizomycotina</taxon>
        <taxon>Dothideomycetes</taxon>
        <taxon>Pleosporomycetidae</taxon>
        <taxon>Pleosporales</taxon>
        <taxon>Corynesporascaceae</taxon>
        <taxon>Corynespora</taxon>
    </lineage>
</organism>
<dbReference type="EMBL" id="KZ678129">
    <property type="protein sequence ID" value="PSN72793.1"/>
    <property type="molecule type" value="Genomic_DNA"/>
</dbReference>
<dbReference type="STRING" id="1448308.A0A2T2P5D0"/>
<dbReference type="InterPro" id="IPR000086">
    <property type="entry name" value="NUDIX_hydrolase_dom"/>
</dbReference>
<proteinExistence type="predicted"/>
<protein>
    <recommendedName>
        <fullName evidence="2">Nudix hydrolase domain-containing protein</fullName>
    </recommendedName>
</protein>
<keyword evidence="4" id="KW-1185">Reference proteome</keyword>
<dbReference type="InterPro" id="IPR015797">
    <property type="entry name" value="NUDIX_hydrolase-like_dom_sf"/>
</dbReference>
<dbReference type="Gene3D" id="3.90.79.10">
    <property type="entry name" value="Nucleoside Triphosphate Pyrophosphohydrolase"/>
    <property type="match status" value="1"/>
</dbReference>
<evidence type="ECO:0000313" key="4">
    <source>
        <dbReference type="Proteomes" id="UP000240883"/>
    </source>
</evidence>
<dbReference type="InterPro" id="IPR051325">
    <property type="entry name" value="Nudix_hydrolase_domain"/>
</dbReference>
<name>A0A2T2P5D0_CORCC</name>
<dbReference type="PROSITE" id="PS51462">
    <property type="entry name" value="NUDIX"/>
    <property type="match status" value="1"/>
</dbReference>
<dbReference type="OrthoDB" id="10259236at2759"/>
<dbReference type="SUPFAM" id="SSF55811">
    <property type="entry name" value="Nudix"/>
    <property type="match status" value="1"/>
</dbReference>
<sequence>MAQSNFVARQYTSKEFVESCGAILFDLSDSKMNKVCLLHYLKKDEWFLAKGRRNCGESRKEAAIREVMEETGYRCRLLPVSMPTRAPPMDEPPNYPDQARIYPGLTEPFMCTIRELGSNKGVKMIYWFIAVLDEDAMQEKLHGEADFESEFFPYAQAAEKLTFEQDRQILTQAIALLGETSTNQSLGS</sequence>
<keyword evidence="1" id="KW-0378">Hydrolase</keyword>
<dbReference type="Proteomes" id="UP000240883">
    <property type="component" value="Unassembled WGS sequence"/>
</dbReference>
<feature type="domain" description="Nudix hydrolase" evidence="2">
    <location>
        <begin position="15"/>
        <end position="175"/>
    </location>
</feature>
<dbReference type="GO" id="GO:0004081">
    <property type="term" value="F:bis(5'-nucleosyl)-tetraphosphatase (asymmetrical) activity"/>
    <property type="evidence" value="ECO:0007669"/>
    <property type="project" value="TreeGrafter"/>
</dbReference>
<dbReference type="AlphaFoldDB" id="A0A2T2P5D0"/>
<dbReference type="PANTHER" id="PTHR21340:SF0">
    <property type="entry name" value="BIS(5'-NUCLEOSYL)-TETRAPHOSPHATASE [ASYMMETRICAL]"/>
    <property type="match status" value="1"/>
</dbReference>
<reference evidence="3 4" key="1">
    <citation type="journal article" date="2018" name="Front. Microbiol.">
        <title>Genome-Wide Analysis of Corynespora cassiicola Leaf Fall Disease Putative Effectors.</title>
        <authorList>
            <person name="Lopez D."/>
            <person name="Ribeiro S."/>
            <person name="Label P."/>
            <person name="Fumanal B."/>
            <person name="Venisse J.S."/>
            <person name="Kohler A."/>
            <person name="de Oliveira R.R."/>
            <person name="Labutti K."/>
            <person name="Lipzen A."/>
            <person name="Lail K."/>
            <person name="Bauer D."/>
            <person name="Ohm R.A."/>
            <person name="Barry K.W."/>
            <person name="Spatafora J."/>
            <person name="Grigoriev I.V."/>
            <person name="Martin F.M."/>
            <person name="Pujade-Renaud V."/>
        </authorList>
    </citation>
    <scope>NUCLEOTIDE SEQUENCE [LARGE SCALE GENOMIC DNA]</scope>
    <source>
        <strain evidence="3 4">Philippines</strain>
    </source>
</reference>
<evidence type="ECO:0000259" key="2">
    <source>
        <dbReference type="PROSITE" id="PS51462"/>
    </source>
</evidence>
<evidence type="ECO:0000313" key="3">
    <source>
        <dbReference type="EMBL" id="PSN72793.1"/>
    </source>
</evidence>
<dbReference type="GO" id="GO:0006167">
    <property type="term" value="P:AMP biosynthetic process"/>
    <property type="evidence" value="ECO:0007669"/>
    <property type="project" value="TreeGrafter"/>
</dbReference>
<dbReference type="InterPro" id="IPR020084">
    <property type="entry name" value="NUDIX_hydrolase_CS"/>
</dbReference>
<dbReference type="PANTHER" id="PTHR21340">
    <property type="entry name" value="DIADENOSINE 5,5-P1,P4-TETRAPHOSPHATE PYROPHOSPHOHYDROLASE MUTT"/>
    <property type="match status" value="1"/>
</dbReference>
<gene>
    <name evidence="3" type="ORF">BS50DRAFT_568395</name>
</gene>
<dbReference type="Pfam" id="PF00293">
    <property type="entry name" value="NUDIX"/>
    <property type="match status" value="1"/>
</dbReference>
<accession>A0A2T2P5D0</accession>
<evidence type="ECO:0000256" key="1">
    <source>
        <dbReference type="ARBA" id="ARBA00022801"/>
    </source>
</evidence>